<dbReference type="PANTHER" id="PTHR43229">
    <property type="entry name" value="NODULATION PROTEIN J"/>
    <property type="match status" value="1"/>
</dbReference>
<dbReference type="InterPro" id="IPR013525">
    <property type="entry name" value="ABC2_TM"/>
</dbReference>
<dbReference type="GO" id="GO:0016020">
    <property type="term" value="C:membrane"/>
    <property type="evidence" value="ECO:0007669"/>
    <property type="project" value="UniProtKB-SubCell"/>
</dbReference>
<feature type="transmembrane region" description="Helical" evidence="5">
    <location>
        <begin position="66"/>
        <end position="85"/>
    </location>
</feature>
<evidence type="ECO:0000256" key="3">
    <source>
        <dbReference type="ARBA" id="ARBA00022989"/>
    </source>
</evidence>
<dbReference type="PROSITE" id="PS51012">
    <property type="entry name" value="ABC_TM2"/>
    <property type="match status" value="1"/>
</dbReference>
<dbReference type="Pfam" id="PF01061">
    <property type="entry name" value="ABC2_membrane"/>
    <property type="match status" value="1"/>
</dbReference>
<proteinExistence type="predicted"/>
<evidence type="ECO:0000256" key="5">
    <source>
        <dbReference type="SAM" id="Phobius"/>
    </source>
</evidence>
<feature type="domain" description="ABC transmembrane type-2" evidence="6">
    <location>
        <begin position="31"/>
        <end position="258"/>
    </location>
</feature>
<evidence type="ECO:0000256" key="1">
    <source>
        <dbReference type="ARBA" id="ARBA00004141"/>
    </source>
</evidence>
<dbReference type="InterPro" id="IPR047817">
    <property type="entry name" value="ABC2_TM_bact-type"/>
</dbReference>
<name>A0A157T4I5_SACSO</name>
<feature type="transmembrane region" description="Helical" evidence="5">
    <location>
        <begin position="181"/>
        <end position="204"/>
    </location>
</feature>
<evidence type="ECO:0000259" key="6">
    <source>
        <dbReference type="PROSITE" id="PS51012"/>
    </source>
</evidence>
<dbReference type="EMBL" id="LT549890">
    <property type="protein sequence ID" value="SAI86327.1"/>
    <property type="molecule type" value="Genomic_DNA"/>
</dbReference>
<evidence type="ECO:0000256" key="2">
    <source>
        <dbReference type="ARBA" id="ARBA00022692"/>
    </source>
</evidence>
<feature type="transmembrane region" description="Helical" evidence="5">
    <location>
        <begin position="145"/>
        <end position="169"/>
    </location>
</feature>
<evidence type="ECO:0000256" key="4">
    <source>
        <dbReference type="ARBA" id="ARBA00023136"/>
    </source>
</evidence>
<dbReference type="AlphaFoldDB" id="A0A157T4I5"/>
<dbReference type="Proteomes" id="UP000076770">
    <property type="component" value="Chromosome i"/>
</dbReference>
<keyword evidence="4 5" id="KW-0472">Membrane</keyword>
<reference evidence="8" key="1">
    <citation type="submission" date="2016-04" db="EMBL/GenBank/DDBJ databases">
        <authorList>
            <person name="Shah S.A."/>
            <person name="Garrett R.A."/>
        </authorList>
    </citation>
    <scope>NUCLEOTIDE SEQUENCE [LARGE SCALE GENOMIC DNA]</scope>
    <source>
        <strain evidence="8">ATCC 35091 / DSM 1616 / JCM 8930 / NBRC 15331 / P1</strain>
    </source>
</reference>
<dbReference type="PANTHER" id="PTHR43229:SF6">
    <property type="entry name" value="ABC-TYPE MULTIDRUG TRANSPORT SYSTEM, PERMEASE COMPONENT"/>
    <property type="match status" value="1"/>
</dbReference>
<organism evidence="7 8">
    <name type="scientific">Saccharolobus solfataricus</name>
    <name type="common">Sulfolobus solfataricus</name>
    <dbReference type="NCBI Taxonomy" id="2287"/>
    <lineage>
        <taxon>Archaea</taxon>
        <taxon>Thermoproteota</taxon>
        <taxon>Thermoprotei</taxon>
        <taxon>Sulfolobales</taxon>
        <taxon>Sulfolobaceae</taxon>
        <taxon>Saccharolobus</taxon>
    </lineage>
</organism>
<evidence type="ECO:0000313" key="8">
    <source>
        <dbReference type="Proteomes" id="UP000076770"/>
    </source>
</evidence>
<dbReference type="GO" id="GO:0140359">
    <property type="term" value="F:ABC-type transporter activity"/>
    <property type="evidence" value="ECO:0007669"/>
    <property type="project" value="InterPro"/>
</dbReference>
<protein>
    <submittedName>
        <fullName evidence="7">ABC transporter</fullName>
    </submittedName>
</protein>
<gene>
    <name evidence="7" type="ORF">SSOP1_2773</name>
</gene>
<feature type="transmembrane region" description="Helical" evidence="5">
    <location>
        <begin position="233"/>
        <end position="255"/>
    </location>
</feature>
<dbReference type="PATRIC" id="fig|2287.9.peg.2907"/>
<keyword evidence="2 5" id="KW-0812">Transmembrane</keyword>
<dbReference type="InterPro" id="IPR051784">
    <property type="entry name" value="Nod_factor_ABC_transporter"/>
</dbReference>
<keyword evidence="3 5" id="KW-1133">Transmembrane helix</keyword>
<feature type="transmembrane region" description="Helical" evidence="5">
    <location>
        <begin position="24"/>
        <end position="46"/>
    </location>
</feature>
<evidence type="ECO:0000313" key="7">
    <source>
        <dbReference type="EMBL" id="SAI86327.1"/>
    </source>
</evidence>
<feature type="transmembrane region" description="Helical" evidence="5">
    <location>
        <begin position="111"/>
        <end position="139"/>
    </location>
</feature>
<accession>A0A157T4I5</accession>
<sequence>MGRKMGISGKLYSFLYLRGFKVWVSYRTQTVLTVLGWVLPVFTYYFTGTALGNRLVNEVGVSNYTAFFTIGLAFQGYVSSVISTISQRLRNEQLYGTIEYYVISRTGTFGFLLYSALWGLTLNTINAIIILAVGFALNIHYNVNIVSAIVIIVLLILSTLGIGMIAGAVTMVTKQGNPISFFFNTFTNLLGGTVFPVTVLPLYVRYISYGIPLTWALEGLREAFLNGAPITDIAPFIIILTIFDIVLLPLGVFSYNHAFKKAREKGTLGEY</sequence>
<comment type="subcellular location">
    <subcellularLocation>
        <location evidence="1">Membrane</location>
        <topology evidence="1">Multi-pass membrane protein</topology>
    </subcellularLocation>
</comment>